<keyword evidence="6" id="KW-0472">Membrane</keyword>
<keyword evidence="6" id="KW-1133">Transmembrane helix</keyword>
<name>A0AAD8GYC4_9APIA</name>
<accession>A0AAD8GYC4</accession>
<feature type="transmembrane region" description="Helical" evidence="6">
    <location>
        <begin position="133"/>
        <end position="154"/>
    </location>
</feature>
<keyword evidence="2 4" id="KW-0863">Zinc-finger</keyword>
<comment type="caution">
    <text evidence="8">The sequence shown here is derived from an EMBL/GenBank/DDBJ whole genome shotgun (WGS) entry which is preliminary data.</text>
</comment>
<evidence type="ECO:0000256" key="3">
    <source>
        <dbReference type="ARBA" id="ARBA00022833"/>
    </source>
</evidence>
<dbReference type="EMBL" id="JAUIZM010000011">
    <property type="protein sequence ID" value="KAK1356903.1"/>
    <property type="molecule type" value="Genomic_DNA"/>
</dbReference>
<dbReference type="AlphaFoldDB" id="A0AAD8GYC4"/>
<evidence type="ECO:0000313" key="9">
    <source>
        <dbReference type="Proteomes" id="UP001237642"/>
    </source>
</evidence>
<evidence type="ECO:0000256" key="1">
    <source>
        <dbReference type="ARBA" id="ARBA00022723"/>
    </source>
</evidence>
<proteinExistence type="predicted"/>
<keyword evidence="9" id="KW-1185">Reference proteome</keyword>
<dbReference type="SUPFAM" id="SSF144232">
    <property type="entry name" value="HIT/MYND zinc finger-like"/>
    <property type="match status" value="1"/>
</dbReference>
<keyword evidence="6" id="KW-0812">Transmembrane</keyword>
<evidence type="ECO:0000313" key="8">
    <source>
        <dbReference type="EMBL" id="KAK1356903.1"/>
    </source>
</evidence>
<reference evidence="8" key="2">
    <citation type="submission" date="2023-05" db="EMBL/GenBank/DDBJ databases">
        <authorList>
            <person name="Schelkunov M.I."/>
        </authorList>
    </citation>
    <scope>NUCLEOTIDE SEQUENCE</scope>
    <source>
        <strain evidence="8">Hsosn_3</strain>
        <tissue evidence="8">Leaf</tissue>
    </source>
</reference>
<reference evidence="8" key="1">
    <citation type="submission" date="2023-02" db="EMBL/GenBank/DDBJ databases">
        <title>Genome of toxic invasive species Heracleum sosnowskyi carries increased number of genes despite the absence of recent whole-genome duplications.</title>
        <authorList>
            <person name="Schelkunov M."/>
            <person name="Shtratnikova V."/>
            <person name="Makarenko M."/>
            <person name="Klepikova A."/>
            <person name="Omelchenko D."/>
            <person name="Novikova G."/>
            <person name="Obukhova E."/>
            <person name="Bogdanov V."/>
            <person name="Penin A."/>
            <person name="Logacheva M."/>
        </authorList>
    </citation>
    <scope>NUCLEOTIDE SEQUENCE</scope>
    <source>
        <strain evidence="8">Hsosn_3</strain>
        <tissue evidence="8">Leaf</tissue>
    </source>
</reference>
<dbReference type="Gene3D" id="6.10.140.2220">
    <property type="match status" value="1"/>
</dbReference>
<evidence type="ECO:0000256" key="4">
    <source>
        <dbReference type="PROSITE-ProRule" id="PRU00134"/>
    </source>
</evidence>
<dbReference type="Pfam" id="PF01753">
    <property type="entry name" value="zf-MYND"/>
    <property type="match status" value="1"/>
</dbReference>
<gene>
    <name evidence="8" type="ORF">POM88_050159</name>
</gene>
<dbReference type="GO" id="GO:0008270">
    <property type="term" value="F:zinc ion binding"/>
    <property type="evidence" value="ECO:0007669"/>
    <property type="project" value="UniProtKB-KW"/>
</dbReference>
<evidence type="ECO:0000259" key="7">
    <source>
        <dbReference type="PROSITE" id="PS50865"/>
    </source>
</evidence>
<keyword evidence="3" id="KW-0862">Zinc</keyword>
<dbReference type="PANTHER" id="PTHR12298:SF4">
    <property type="entry name" value="PROGRAMMED CELL DEATH PROTEIN 2"/>
    <property type="match status" value="1"/>
</dbReference>
<dbReference type="InterPro" id="IPR002893">
    <property type="entry name" value="Znf_MYND"/>
</dbReference>
<dbReference type="PANTHER" id="PTHR12298">
    <property type="entry name" value="PCDC2 PROGRAMMED CELL DEATH PROTEIN 2 -RELATED"/>
    <property type="match status" value="1"/>
</dbReference>
<protein>
    <submittedName>
        <fullName evidence="8">MYND-type domain-containing protein</fullName>
    </submittedName>
</protein>
<feature type="region of interest" description="Disordered" evidence="5">
    <location>
        <begin position="1"/>
        <end position="21"/>
    </location>
</feature>
<organism evidence="8 9">
    <name type="scientific">Heracleum sosnowskyi</name>
    <dbReference type="NCBI Taxonomy" id="360622"/>
    <lineage>
        <taxon>Eukaryota</taxon>
        <taxon>Viridiplantae</taxon>
        <taxon>Streptophyta</taxon>
        <taxon>Embryophyta</taxon>
        <taxon>Tracheophyta</taxon>
        <taxon>Spermatophyta</taxon>
        <taxon>Magnoliopsida</taxon>
        <taxon>eudicotyledons</taxon>
        <taxon>Gunneridae</taxon>
        <taxon>Pentapetalae</taxon>
        <taxon>asterids</taxon>
        <taxon>campanulids</taxon>
        <taxon>Apiales</taxon>
        <taxon>Apiaceae</taxon>
        <taxon>Apioideae</taxon>
        <taxon>apioid superclade</taxon>
        <taxon>Tordylieae</taxon>
        <taxon>Tordyliinae</taxon>
        <taxon>Heracleum</taxon>
    </lineage>
</organism>
<evidence type="ECO:0000256" key="6">
    <source>
        <dbReference type="SAM" id="Phobius"/>
    </source>
</evidence>
<dbReference type="Proteomes" id="UP001237642">
    <property type="component" value="Unassembled WGS sequence"/>
</dbReference>
<dbReference type="PROSITE" id="PS50865">
    <property type="entry name" value="ZF_MYND_2"/>
    <property type="match status" value="1"/>
</dbReference>
<evidence type="ECO:0000256" key="5">
    <source>
        <dbReference type="SAM" id="MobiDB-lite"/>
    </source>
</evidence>
<evidence type="ECO:0000256" key="2">
    <source>
        <dbReference type="ARBA" id="ARBA00022771"/>
    </source>
</evidence>
<sequence length="156" mass="17897">MCLLQDQDEQQKRPSDNPSRSVKVFRCQLPRSNRFYSYEPPKRDGTDRPSEIKAALCSWCGTWKGCSVCGNCKRARYCSKKHQAAHWRIGHNIECRKLAVDPQHTNSSSGKSSTETKNVKKVRTLKQDLTPAVLVYFNSFSFVIIVVIMIIYPYCC</sequence>
<dbReference type="PROSITE" id="PS01360">
    <property type="entry name" value="ZF_MYND_1"/>
    <property type="match status" value="1"/>
</dbReference>
<keyword evidence="1" id="KW-0479">Metal-binding</keyword>
<feature type="domain" description="MYND-type" evidence="7">
    <location>
        <begin position="57"/>
        <end position="95"/>
    </location>
</feature>